<organism evidence="1 2">
    <name type="scientific">Balnearium lithotrophicum</name>
    <dbReference type="NCBI Taxonomy" id="223788"/>
    <lineage>
        <taxon>Bacteria</taxon>
        <taxon>Pseudomonadati</taxon>
        <taxon>Aquificota</taxon>
        <taxon>Aquificia</taxon>
        <taxon>Desulfurobacteriales</taxon>
        <taxon>Desulfurobacteriaceae</taxon>
        <taxon>Balnearium</taxon>
    </lineage>
</organism>
<sequence length="164" mass="19880">MFIYRLVKESYPENCEFCDFVVEETIKETTNKKEISEFFQEIQRLEEELKKNTDSTPLLGRKCIKCIDDKNLLFIEVEYYPLDKLLEQIEKETGRDFGVLREALKFKDLPKLYLKEYKDRLYLQMYNQSLKKNVNVANLKNEKHIRFLLQNLVSLWNDYRESLK</sequence>
<dbReference type="AlphaFoldDB" id="A0A521CP61"/>
<name>A0A521CP61_9BACT</name>
<gene>
    <name evidence="1" type="ORF">SAMN06269117_11437</name>
</gene>
<protein>
    <submittedName>
        <fullName evidence="1">Uncharacterized protein</fullName>
    </submittedName>
</protein>
<evidence type="ECO:0000313" key="2">
    <source>
        <dbReference type="Proteomes" id="UP000317315"/>
    </source>
</evidence>
<dbReference type="RefSeq" id="WP_142935670.1">
    <property type="nucleotide sequence ID" value="NZ_FXTM01000014.1"/>
</dbReference>
<dbReference type="EMBL" id="FXTM01000014">
    <property type="protein sequence ID" value="SMO61244.1"/>
    <property type="molecule type" value="Genomic_DNA"/>
</dbReference>
<reference evidence="1 2" key="1">
    <citation type="submission" date="2017-05" db="EMBL/GenBank/DDBJ databases">
        <authorList>
            <person name="Varghese N."/>
            <person name="Submissions S."/>
        </authorList>
    </citation>
    <scope>NUCLEOTIDE SEQUENCE [LARGE SCALE GENOMIC DNA]</scope>
    <source>
        <strain evidence="1 2">DSM 16304</strain>
    </source>
</reference>
<keyword evidence="2" id="KW-1185">Reference proteome</keyword>
<evidence type="ECO:0000313" key="1">
    <source>
        <dbReference type="EMBL" id="SMO61244.1"/>
    </source>
</evidence>
<accession>A0A521CP61</accession>
<dbReference type="Proteomes" id="UP000317315">
    <property type="component" value="Unassembled WGS sequence"/>
</dbReference>
<proteinExistence type="predicted"/>